<evidence type="ECO:0000313" key="1">
    <source>
        <dbReference type="EMBL" id="PTM87773.1"/>
    </source>
</evidence>
<reference evidence="1 2" key="1">
    <citation type="submission" date="2018-04" db="EMBL/GenBank/DDBJ databases">
        <title>Genomic Encyclopedia of Type Strains, Phase IV (KMG-IV): sequencing the most valuable type-strain genomes for metagenomic binning, comparative biology and taxonomic classification.</title>
        <authorList>
            <person name="Goeker M."/>
        </authorList>
    </citation>
    <scope>NUCLEOTIDE SEQUENCE [LARGE SCALE GENOMIC DNA]</scope>
    <source>
        <strain evidence="1 2">DSM 7138</strain>
    </source>
</reference>
<dbReference type="AlphaFoldDB" id="A0A2T5AM26"/>
<evidence type="ECO:0000313" key="2">
    <source>
        <dbReference type="Proteomes" id="UP000241247"/>
    </source>
</evidence>
<protein>
    <submittedName>
        <fullName evidence="1">Uncharacterized protein</fullName>
    </submittedName>
</protein>
<keyword evidence="2" id="KW-1185">Reference proteome</keyword>
<name>A0A2T5AM26_MYCDI</name>
<comment type="caution">
    <text evidence="1">The sequence shown here is derived from an EMBL/GenBank/DDBJ whole genome shotgun (WGS) entry which is preliminary data.</text>
</comment>
<proteinExistence type="predicted"/>
<accession>A0A2T5AM26</accession>
<sequence>MELAITLDPAAFIPGLAEKLGLTDIFPSPFAQRVLQPGIETTGPDTQAAAHRSHRELLAMLGNTRISLCILGEIRGGFFLRCRVSSVTRASSFFRRRISAA</sequence>
<dbReference type="EMBL" id="PZZZ01000013">
    <property type="protein sequence ID" value="PTM87773.1"/>
    <property type="molecule type" value="Genomic_DNA"/>
</dbReference>
<dbReference type="Proteomes" id="UP000241247">
    <property type="component" value="Unassembled WGS sequence"/>
</dbReference>
<organism evidence="1 2">
    <name type="scientific">Mycoplana dimorpha</name>
    <dbReference type="NCBI Taxonomy" id="28320"/>
    <lineage>
        <taxon>Bacteria</taxon>
        <taxon>Pseudomonadati</taxon>
        <taxon>Pseudomonadota</taxon>
        <taxon>Alphaproteobacteria</taxon>
        <taxon>Hyphomicrobiales</taxon>
        <taxon>Rhizobiaceae</taxon>
        <taxon>Mycoplana</taxon>
    </lineage>
</organism>
<gene>
    <name evidence="1" type="ORF">C7449_11322</name>
</gene>